<keyword evidence="5" id="KW-0325">Glycoprotein</keyword>
<evidence type="ECO:0000313" key="8">
    <source>
        <dbReference type="EMBL" id="RWR77044.1"/>
    </source>
</evidence>
<evidence type="ECO:0000259" key="7">
    <source>
        <dbReference type="Pfam" id="PF03088"/>
    </source>
</evidence>
<evidence type="ECO:0000256" key="1">
    <source>
        <dbReference type="ARBA" id="ARBA00004116"/>
    </source>
</evidence>
<dbReference type="InterPro" id="IPR018119">
    <property type="entry name" value="Strictosidine_synth_cons-reg"/>
</dbReference>
<dbReference type="OrthoDB" id="1908448at2759"/>
<dbReference type="AlphaFoldDB" id="A0A3S3M4P0"/>
<evidence type="ECO:0000256" key="6">
    <source>
        <dbReference type="SAM" id="SignalP"/>
    </source>
</evidence>
<feature type="signal peptide" evidence="6">
    <location>
        <begin position="1"/>
        <end position="30"/>
    </location>
</feature>
<dbReference type="GO" id="GO:0012505">
    <property type="term" value="C:endomembrane system"/>
    <property type="evidence" value="ECO:0007669"/>
    <property type="project" value="TreeGrafter"/>
</dbReference>
<feature type="chain" id="PRO_5018745342" evidence="6">
    <location>
        <begin position="31"/>
        <end position="368"/>
    </location>
</feature>
<protein>
    <submittedName>
        <fullName evidence="8">Protein STRICTOSIDINE SYNTHASE-LIKE 10-like protein</fullName>
    </submittedName>
</protein>
<keyword evidence="3" id="KW-0926">Vacuole</keyword>
<dbReference type="PANTHER" id="PTHR10426:SF86">
    <property type="entry name" value="PROTEIN STRICTOSIDINE SYNTHASE-LIKE 10-LIKE"/>
    <property type="match status" value="1"/>
</dbReference>
<evidence type="ECO:0000256" key="5">
    <source>
        <dbReference type="ARBA" id="ARBA00023180"/>
    </source>
</evidence>
<keyword evidence="9" id="KW-1185">Reference proteome</keyword>
<dbReference type="InterPro" id="IPR011042">
    <property type="entry name" value="6-blade_b-propeller_TolB-like"/>
</dbReference>
<dbReference type="GO" id="GO:0005773">
    <property type="term" value="C:vacuole"/>
    <property type="evidence" value="ECO:0007669"/>
    <property type="project" value="UniProtKB-SubCell"/>
</dbReference>
<proteinExistence type="inferred from homology"/>
<evidence type="ECO:0000313" key="9">
    <source>
        <dbReference type="Proteomes" id="UP000283530"/>
    </source>
</evidence>
<organism evidence="8 9">
    <name type="scientific">Cinnamomum micranthum f. kanehirae</name>
    <dbReference type="NCBI Taxonomy" id="337451"/>
    <lineage>
        <taxon>Eukaryota</taxon>
        <taxon>Viridiplantae</taxon>
        <taxon>Streptophyta</taxon>
        <taxon>Embryophyta</taxon>
        <taxon>Tracheophyta</taxon>
        <taxon>Spermatophyta</taxon>
        <taxon>Magnoliopsida</taxon>
        <taxon>Magnoliidae</taxon>
        <taxon>Laurales</taxon>
        <taxon>Lauraceae</taxon>
        <taxon>Cinnamomum</taxon>
    </lineage>
</organism>
<accession>A0A3S3M4P0</accession>
<feature type="domain" description="Strictosidine synthase conserved region" evidence="7">
    <location>
        <begin position="181"/>
        <end position="245"/>
    </location>
</feature>
<dbReference type="EMBL" id="QPKB01000002">
    <property type="protein sequence ID" value="RWR77044.1"/>
    <property type="molecule type" value="Genomic_DNA"/>
</dbReference>
<keyword evidence="4 6" id="KW-0732">Signal</keyword>
<dbReference type="FunFam" id="2.120.10.30:FF:000032">
    <property type="entry name" value="Protein STRICTOSIDINE SYNTHASE-LIKE 13"/>
    <property type="match status" value="1"/>
</dbReference>
<comment type="similarity">
    <text evidence="2">Belongs to the strictosidine synthase family.</text>
</comment>
<dbReference type="Pfam" id="PF03088">
    <property type="entry name" value="Str_synth"/>
    <property type="match status" value="1"/>
</dbReference>
<dbReference type="SUPFAM" id="SSF63829">
    <property type="entry name" value="Calcium-dependent phosphotriesterase"/>
    <property type="match status" value="1"/>
</dbReference>
<dbReference type="STRING" id="337451.A0A3S3M4P0"/>
<sequence>MAIFPTFSFITILLLLLLLSSSPHLPQVQARVDIVRDFSRIALPGPIGPETIDFDCAGEGPYTGVSDGRVLKWLGDERGWIEFATTSRERNKEECSGTNDSELEDTCGRPLGLRFNKATGDLYIVDAYFGLLVVGHHGGLATQLATSAEGAPFHFTNGVDIDQTASKSCTCKFELTSLFCRDYIWVILSGDMTGRLMQYDPKSKQVTVLLRGLFFANGVALSKDKTFLVVAETTTRRILRYWLQGPKMGKHEVFAQLPGFPDNINRNSKGEFWVALSHGSHQLGEFMSFSNELKRKGIFESTWKFDAAQQILEDFSAVGVKLSEEGKIMEVLCVNDGTIVNSVSELKEENEKLWLGSLDLPFAGVTEL</sequence>
<name>A0A3S3M4P0_9MAGN</name>
<dbReference type="Pfam" id="PF20067">
    <property type="entry name" value="SSL_N"/>
    <property type="match status" value="1"/>
</dbReference>
<dbReference type="Gene3D" id="2.120.10.30">
    <property type="entry name" value="TolB, C-terminal domain"/>
    <property type="match status" value="1"/>
</dbReference>
<evidence type="ECO:0000256" key="3">
    <source>
        <dbReference type="ARBA" id="ARBA00022554"/>
    </source>
</evidence>
<comment type="caution">
    <text evidence="8">The sequence shown here is derived from an EMBL/GenBank/DDBJ whole genome shotgun (WGS) entry which is preliminary data.</text>
</comment>
<dbReference type="Proteomes" id="UP000283530">
    <property type="component" value="Unassembled WGS sequence"/>
</dbReference>
<comment type="subcellular location">
    <subcellularLocation>
        <location evidence="1">Vacuole</location>
    </subcellularLocation>
</comment>
<evidence type="ECO:0000256" key="4">
    <source>
        <dbReference type="ARBA" id="ARBA00022729"/>
    </source>
</evidence>
<dbReference type="PANTHER" id="PTHR10426">
    <property type="entry name" value="STRICTOSIDINE SYNTHASE-RELATED"/>
    <property type="match status" value="1"/>
</dbReference>
<dbReference type="GO" id="GO:0016787">
    <property type="term" value="F:hydrolase activity"/>
    <property type="evidence" value="ECO:0007669"/>
    <property type="project" value="TreeGrafter"/>
</dbReference>
<gene>
    <name evidence="8" type="ORF">CKAN_00551700</name>
</gene>
<evidence type="ECO:0000256" key="2">
    <source>
        <dbReference type="ARBA" id="ARBA00009191"/>
    </source>
</evidence>
<reference evidence="8 9" key="1">
    <citation type="journal article" date="2019" name="Nat. Plants">
        <title>Stout camphor tree genome fills gaps in understanding of flowering plant genome evolution.</title>
        <authorList>
            <person name="Chaw S.M."/>
            <person name="Liu Y.C."/>
            <person name="Wu Y.W."/>
            <person name="Wang H.Y."/>
            <person name="Lin C.I."/>
            <person name="Wu C.S."/>
            <person name="Ke H.M."/>
            <person name="Chang L.Y."/>
            <person name="Hsu C.Y."/>
            <person name="Yang H.T."/>
            <person name="Sudianto E."/>
            <person name="Hsu M.H."/>
            <person name="Wu K.P."/>
            <person name="Wang L.N."/>
            <person name="Leebens-Mack J.H."/>
            <person name="Tsai I.J."/>
        </authorList>
    </citation>
    <scope>NUCLEOTIDE SEQUENCE [LARGE SCALE GENOMIC DNA]</scope>
    <source>
        <strain evidence="9">cv. Chaw 1501</strain>
        <tissue evidence="8">Young leaves</tissue>
    </source>
</reference>